<evidence type="ECO:0000259" key="1">
    <source>
        <dbReference type="Pfam" id="PF09983"/>
    </source>
</evidence>
<dbReference type="Proteomes" id="UP000664835">
    <property type="component" value="Unassembled WGS sequence"/>
</dbReference>
<proteinExistence type="predicted"/>
<dbReference type="EMBL" id="JAGETV010000012">
    <property type="protein sequence ID" value="MBO1927495.1"/>
    <property type="molecule type" value="Genomic_DNA"/>
</dbReference>
<feature type="domain" description="Wadjet protein JetD C-terminal" evidence="1">
    <location>
        <begin position="250"/>
        <end position="385"/>
    </location>
</feature>
<gene>
    <name evidence="2" type="ORF">J3998_07880</name>
</gene>
<evidence type="ECO:0000313" key="2">
    <source>
        <dbReference type="EMBL" id="MBO1927495.1"/>
    </source>
</evidence>
<accession>A0ABS3Q578</accession>
<evidence type="ECO:0000313" key="3">
    <source>
        <dbReference type="Proteomes" id="UP000664835"/>
    </source>
</evidence>
<sequence length="387" mass="43797">MDAEGLVGKVLQRLLEKFDAGKRARINVGEKVFDAYRKNKPQGIAYAFNELIGSYSDEIVIEWKVPNVALNSIELLSPDRVAEHISYRFLSERVSEAMTSLDNDLKGNFVYKSLRPKLLEKWEKDRPFHRIKVDEYHSLLAYFKSAEQVLINYRNGIESDYRHFSARVLGDSKAFSSIKSGVANLLKELNPELEPLDTESMLQFYGLSPLSHPVFISGALTLFSKDISLGAEFPPSVGVWSESVDKALLDDKVKVVTTIENQATFNRYVKEERQEDEIVMFTSGVPSPSFLKLFKLIAQSKTNLDFRHWGDIDLGGFVILNILDSAILSSVIGYRMSFIDYLNKDSKSLFTSAEINRLNNLGLSEANKDLISGLEEGSKKFEQEAFF</sequence>
<organism evidence="2 3">
    <name type="scientific">Thiomicrorhabdus marina</name>
    <dbReference type="NCBI Taxonomy" id="2818442"/>
    <lineage>
        <taxon>Bacteria</taxon>
        <taxon>Pseudomonadati</taxon>
        <taxon>Pseudomonadota</taxon>
        <taxon>Gammaproteobacteria</taxon>
        <taxon>Thiotrichales</taxon>
        <taxon>Piscirickettsiaceae</taxon>
        <taxon>Thiomicrorhabdus</taxon>
    </lineage>
</organism>
<protein>
    <submittedName>
        <fullName evidence="2">DUF2399 domain-containing protein</fullName>
    </submittedName>
</protein>
<dbReference type="Pfam" id="PF09983">
    <property type="entry name" value="JetD_C"/>
    <property type="match status" value="1"/>
</dbReference>
<reference evidence="2 3" key="1">
    <citation type="submission" date="2021-03" db="EMBL/GenBank/DDBJ databases">
        <title>Thiomicrorhabdus sp.nov.,novel sulfur-oxidizing bacteria isolated from coastal sediment.</title>
        <authorList>
            <person name="Liu X."/>
        </authorList>
    </citation>
    <scope>NUCLEOTIDE SEQUENCE [LARGE SCALE GENOMIC DNA]</scope>
    <source>
        <strain evidence="2 3">6S2-11</strain>
    </source>
</reference>
<dbReference type="RefSeq" id="WP_208149661.1">
    <property type="nucleotide sequence ID" value="NZ_JAGETV010000012.1"/>
</dbReference>
<name>A0ABS3Q578_9GAMM</name>
<comment type="caution">
    <text evidence="2">The sequence shown here is derived from an EMBL/GenBank/DDBJ whole genome shotgun (WGS) entry which is preliminary data.</text>
</comment>
<keyword evidence="3" id="KW-1185">Reference proteome</keyword>
<dbReference type="InterPro" id="IPR024534">
    <property type="entry name" value="JetD_C"/>
</dbReference>